<dbReference type="Proteomes" id="UP000565719">
    <property type="component" value="Unassembled WGS sequence"/>
</dbReference>
<accession>A0A7Y4EG91</accession>
<proteinExistence type="predicted"/>
<dbReference type="InterPro" id="IPR035099">
    <property type="entry name" value="Anthrax_toxin_C-terminal"/>
</dbReference>
<dbReference type="Pfam" id="PF03497">
    <property type="entry name" value="Anthrax_toxA"/>
    <property type="match status" value="1"/>
</dbReference>
<dbReference type="GO" id="GO:0008294">
    <property type="term" value="F:calcium- and calmodulin-responsive adenylate cyclase activity"/>
    <property type="evidence" value="ECO:0007669"/>
    <property type="project" value="InterPro"/>
</dbReference>
<comment type="caution">
    <text evidence="3">The sequence shown here is derived from an EMBL/GenBank/DDBJ whole genome shotgun (WGS) entry which is preliminary data.</text>
</comment>
<dbReference type="SUPFAM" id="SSF81298">
    <property type="entry name" value="Adenylylcyclase toxin (the edema factor)"/>
    <property type="match status" value="1"/>
</dbReference>
<evidence type="ECO:0000313" key="3">
    <source>
        <dbReference type="EMBL" id="NOH73233.1"/>
    </source>
</evidence>
<name>A0A7Y4EG91_9VIBR</name>
<dbReference type="InterPro" id="IPR005165">
    <property type="entry name" value="Anthrax_toxin_edema_cen"/>
</dbReference>
<reference evidence="3 4" key="1">
    <citation type="submission" date="2019-09" db="EMBL/GenBank/DDBJ databases">
        <title>Draft genome sequencing and comparative genomics of hatchery-associated Vibrios.</title>
        <authorList>
            <person name="Kehlet-Delgado H."/>
            <person name="Mueller R.S."/>
        </authorList>
    </citation>
    <scope>NUCLEOTIDE SEQUENCE [LARGE SCALE GENOMIC DNA]</scope>
    <source>
        <strain evidence="3 4">99-46-Y</strain>
    </source>
</reference>
<feature type="region of interest" description="Disordered" evidence="1">
    <location>
        <begin position="1"/>
        <end position="63"/>
    </location>
</feature>
<dbReference type="InterPro" id="IPR037017">
    <property type="entry name" value="Anthrax_toxin_edema_cen_sf"/>
</dbReference>
<dbReference type="EMBL" id="VTXC01000075">
    <property type="protein sequence ID" value="NOH73233.1"/>
    <property type="molecule type" value="Genomic_DNA"/>
</dbReference>
<dbReference type="GO" id="GO:0005576">
    <property type="term" value="C:extracellular region"/>
    <property type="evidence" value="ECO:0007669"/>
    <property type="project" value="InterPro"/>
</dbReference>
<evidence type="ECO:0000313" key="4">
    <source>
        <dbReference type="Proteomes" id="UP000565719"/>
    </source>
</evidence>
<evidence type="ECO:0000259" key="2">
    <source>
        <dbReference type="Pfam" id="PF03497"/>
    </source>
</evidence>
<gene>
    <name evidence="3" type="ORF">F0225_18110</name>
</gene>
<protein>
    <recommendedName>
        <fullName evidence="2">Anthrax toxin edema factor central domain-containing protein</fullName>
    </recommendedName>
</protein>
<dbReference type="Gene3D" id="3.90.1760.10">
    <property type="entry name" value="Anthrax toxin, edema factor, central domain"/>
    <property type="match status" value="1"/>
</dbReference>
<evidence type="ECO:0000256" key="1">
    <source>
        <dbReference type="SAM" id="MobiDB-lite"/>
    </source>
</evidence>
<dbReference type="RefSeq" id="WP_171362217.1">
    <property type="nucleotide sequence ID" value="NZ_VTXC01000075.1"/>
</dbReference>
<dbReference type="AlphaFoldDB" id="A0A7Y4EG91"/>
<feature type="domain" description="Anthrax toxin edema factor central" evidence="2">
    <location>
        <begin position="81"/>
        <end position="251"/>
    </location>
</feature>
<sequence length="340" mass="37987">MPKLPTSVPHTSRLDQTRRTSSSHSSDAMTLPARAVGNKAVSLSSIPKKPEKDPSKPLLKAQGFNEQAEVKPLTSNQLIEKIAEKTGIVKTHLLPLQQVARETQQIISFRPVDRMSTGLIEEGYPTKGFTIKGKSSNHGPQAGFICVDQNFSKLHVTLQNDRQNRQKQVEKYNMSVQDCLRKRDAVEVNLSLSPARLNWLASDQAIVVKKVHGNDDILKIFSAGFEYKAEKNGDKFDISCNGEPLKVLADPKTNQPLTADYDLMFIAPKAEHLDLAKDDNLPVKRVHFSDVSTMYKVRFKEKEGEDFTPKQFFAKEDETKGSFGQAIGNATPRITKNNQE</sequence>
<organism evidence="3 4">
    <name type="scientific">Vibrio pectenicida</name>
    <dbReference type="NCBI Taxonomy" id="62763"/>
    <lineage>
        <taxon>Bacteria</taxon>
        <taxon>Pseudomonadati</taxon>
        <taxon>Pseudomonadota</taxon>
        <taxon>Gammaproteobacteria</taxon>
        <taxon>Vibrionales</taxon>
        <taxon>Vibrionaceae</taxon>
        <taxon>Vibrio</taxon>
    </lineage>
</organism>
<feature type="compositionally biased region" description="Polar residues" evidence="1">
    <location>
        <begin position="19"/>
        <end position="28"/>
    </location>
</feature>